<keyword evidence="1" id="KW-0813">Transport</keyword>
<dbReference type="GO" id="GO:0005744">
    <property type="term" value="C:TIM23 mitochondrial import inner membrane translocase complex"/>
    <property type="evidence" value="ECO:0007669"/>
    <property type="project" value="UniProtKB-UniRule"/>
</dbReference>
<evidence type="ECO:0000313" key="3">
    <source>
        <dbReference type="EMBL" id="KAL2325762.1"/>
    </source>
</evidence>
<dbReference type="Pfam" id="PF03031">
    <property type="entry name" value="NIF"/>
    <property type="match status" value="1"/>
</dbReference>
<keyword evidence="1" id="KW-0496">Mitochondrion</keyword>
<dbReference type="InterPro" id="IPR036412">
    <property type="entry name" value="HAD-like_sf"/>
</dbReference>
<dbReference type="PANTHER" id="PTHR12210">
    <property type="entry name" value="DULLARD PROTEIN PHOSPHATASE"/>
    <property type="match status" value="1"/>
</dbReference>
<dbReference type="SMART" id="SM00577">
    <property type="entry name" value="CPDc"/>
    <property type="match status" value="1"/>
</dbReference>
<dbReference type="GO" id="GO:0015031">
    <property type="term" value="P:protein transport"/>
    <property type="evidence" value="ECO:0007669"/>
    <property type="project" value="UniProtKB-KW"/>
</dbReference>
<protein>
    <recommendedName>
        <fullName evidence="1">Mitochondrial import inner membrane translocase subunit TIM50</fullName>
    </recommendedName>
</protein>
<keyword evidence="4" id="KW-1185">Reference proteome</keyword>
<evidence type="ECO:0000313" key="4">
    <source>
        <dbReference type="Proteomes" id="UP001603857"/>
    </source>
</evidence>
<dbReference type="Gene3D" id="3.40.50.1000">
    <property type="entry name" value="HAD superfamily/HAD-like"/>
    <property type="match status" value="1"/>
</dbReference>
<keyword evidence="1" id="KW-0653">Protein transport</keyword>
<comment type="caution">
    <text evidence="3">The sequence shown here is derived from an EMBL/GenBank/DDBJ whole genome shotgun (WGS) entry which is preliminary data.</text>
</comment>
<comment type="function">
    <text evidence="1">Essential component of the TIM23 complex, a complex that mediates the translocation of transit peptide-containing proteins across the mitochondrial inner membrane.</text>
</comment>
<comment type="subunit">
    <text evidence="1">Component of the TIM23 complex.</text>
</comment>
<keyword evidence="1" id="KW-0809">Transit peptide</keyword>
<keyword evidence="1" id="KW-0811">Translocation</keyword>
<dbReference type="InterPro" id="IPR050365">
    <property type="entry name" value="TIM50"/>
</dbReference>
<evidence type="ECO:0000256" key="1">
    <source>
        <dbReference type="RuleBase" id="RU365079"/>
    </source>
</evidence>
<comment type="similarity">
    <text evidence="1">Belongs to the TIM50 family.</text>
</comment>
<proteinExistence type="inferred from homology"/>
<sequence length="459" mass="52857">MGRPMPHPFVLHQQGSKDVIFELDIIFSYFLLSTFSKDGFLVSEKILRKRKQGDVVEHEGVLDPKVYDLTNKNPCVKTSPRSKMVNSHCKNNSGYPSLENCNEEPTIQDHHKDESHAFSDGPLRVDLVDEETKLSIDQATSQTGAAAEEIKLRSDNNNEQRIMTTSFVVDIPVEQLETNSRQLDHTEIVRNDQCCAGDVSDLSLDRVRDGHLKISQFSLDKNVARNSKKNKLLILDVNGLLADFVNVNDTRIRYRQDPEPDFFLKGKKVYNRPFCDDFLQFFFDRFHVGVWSSRAKGNVDEAITFLMGNFASKLPFCWNQSHCTRTRFTIVENKEKPLVMKELRKLWEKEDPDLPWEKGEFNELNTLLLDDSPYKALLNPKHTPKFPCSYRYYHTRDSELGPGGDVQVYLEGLITAEDVQKHISENPFGQRPIRETNPSWHYYSKVIEAVKCSQGRMTS</sequence>
<dbReference type="Proteomes" id="UP001603857">
    <property type="component" value="Unassembled WGS sequence"/>
</dbReference>
<dbReference type="InterPro" id="IPR023214">
    <property type="entry name" value="HAD_sf"/>
</dbReference>
<dbReference type="PROSITE" id="PS50969">
    <property type="entry name" value="FCP1"/>
    <property type="match status" value="1"/>
</dbReference>
<dbReference type="SUPFAM" id="SSF56784">
    <property type="entry name" value="HAD-like"/>
    <property type="match status" value="1"/>
</dbReference>
<name>A0ABD1LQG6_9FABA</name>
<comment type="subcellular location">
    <subcellularLocation>
        <location evidence="1">Mitochondrion inner membrane</location>
        <topology evidence="1">Single-pass membrane protein</topology>
    </subcellularLocation>
</comment>
<dbReference type="InterPro" id="IPR004274">
    <property type="entry name" value="FCP1_dom"/>
</dbReference>
<organism evidence="3 4">
    <name type="scientific">Flemingia macrophylla</name>
    <dbReference type="NCBI Taxonomy" id="520843"/>
    <lineage>
        <taxon>Eukaryota</taxon>
        <taxon>Viridiplantae</taxon>
        <taxon>Streptophyta</taxon>
        <taxon>Embryophyta</taxon>
        <taxon>Tracheophyta</taxon>
        <taxon>Spermatophyta</taxon>
        <taxon>Magnoliopsida</taxon>
        <taxon>eudicotyledons</taxon>
        <taxon>Gunneridae</taxon>
        <taxon>Pentapetalae</taxon>
        <taxon>rosids</taxon>
        <taxon>fabids</taxon>
        <taxon>Fabales</taxon>
        <taxon>Fabaceae</taxon>
        <taxon>Papilionoideae</taxon>
        <taxon>50 kb inversion clade</taxon>
        <taxon>NPAAA clade</taxon>
        <taxon>indigoferoid/millettioid clade</taxon>
        <taxon>Phaseoleae</taxon>
        <taxon>Flemingia</taxon>
    </lineage>
</organism>
<dbReference type="EMBL" id="JBGMDY010000008">
    <property type="protein sequence ID" value="KAL2325762.1"/>
    <property type="molecule type" value="Genomic_DNA"/>
</dbReference>
<gene>
    <name evidence="3" type="ORF">Fmac_024820</name>
</gene>
<reference evidence="3 4" key="1">
    <citation type="submission" date="2024-08" db="EMBL/GenBank/DDBJ databases">
        <title>Insights into the chromosomal genome structure of Flemingia macrophylla.</title>
        <authorList>
            <person name="Ding Y."/>
            <person name="Zhao Y."/>
            <person name="Bi W."/>
            <person name="Wu M."/>
            <person name="Zhao G."/>
            <person name="Gong Y."/>
            <person name="Li W."/>
            <person name="Zhang P."/>
        </authorList>
    </citation>
    <scope>NUCLEOTIDE SEQUENCE [LARGE SCALE GENOMIC DNA]</scope>
    <source>
        <strain evidence="3">DYQJB</strain>
        <tissue evidence="3">Leaf</tissue>
    </source>
</reference>
<feature type="domain" description="FCP1 homology" evidence="2">
    <location>
        <begin position="226"/>
        <end position="413"/>
    </location>
</feature>
<dbReference type="AlphaFoldDB" id="A0ABD1LQG6"/>
<accession>A0ABD1LQG6</accession>
<evidence type="ECO:0000259" key="2">
    <source>
        <dbReference type="PROSITE" id="PS50969"/>
    </source>
</evidence>